<accession>A0A438HSP8</accession>
<gene>
    <name evidence="6" type="primary">EMB2261_6</name>
    <name evidence="6" type="ORF">CK203_036248</name>
</gene>
<dbReference type="GO" id="GO:0003723">
    <property type="term" value="F:RNA binding"/>
    <property type="evidence" value="ECO:0007669"/>
    <property type="project" value="InterPro"/>
</dbReference>
<feature type="repeat" description="PPR" evidence="3">
    <location>
        <begin position="459"/>
        <end position="493"/>
    </location>
</feature>
<feature type="repeat" description="PPR" evidence="3">
    <location>
        <begin position="595"/>
        <end position="630"/>
    </location>
</feature>
<dbReference type="FunFam" id="1.25.40.10:FF:000309">
    <property type="entry name" value="Pentatricopeptide repeat-containing protein, chloroplastic"/>
    <property type="match status" value="1"/>
</dbReference>
<comment type="caution">
    <text evidence="6">The sequence shown here is derived from an EMBL/GenBank/DDBJ whole genome shotgun (WGS) entry which is preliminary data.</text>
</comment>
<dbReference type="FunFam" id="1.25.40.10:FF:000584">
    <property type="entry name" value="Pentatricopeptide repeat-containing protein"/>
    <property type="match status" value="1"/>
</dbReference>
<feature type="region of interest" description="Disordered" evidence="4">
    <location>
        <begin position="1"/>
        <end position="32"/>
    </location>
</feature>
<dbReference type="InterPro" id="IPR032867">
    <property type="entry name" value="DYW_dom"/>
</dbReference>
<protein>
    <submittedName>
        <fullName evidence="6">Pentatricopeptide repeat-containing protein, chloroplastic</fullName>
    </submittedName>
</protein>
<feature type="repeat" description="PPR" evidence="3">
    <location>
        <begin position="253"/>
        <end position="287"/>
    </location>
</feature>
<feature type="compositionally biased region" description="Pro residues" evidence="4">
    <location>
        <begin position="20"/>
        <end position="32"/>
    </location>
</feature>
<keyword evidence="2" id="KW-0677">Repeat</keyword>
<dbReference type="PANTHER" id="PTHR47926">
    <property type="entry name" value="PENTATRICOPEPTIDE REPEAT-CONTAINING PROTEIN"/>
    <property type="match status" value="1"/>
</dbReference>
<evidence type="ECO:0000313" key="6">
    <source>
        <dbReference type="EMBL" id="RVW87459.1"/>
    </source>
</evidence>
<feature type="repeat" description="PPR" evidence="3">
    <location>
        <begin position="357"/>
        <end position="392"/>
    </location>
</feature>
<feature type="repeat" description="PPR" evidence="3">
    <location>
        <begin position="83"/>
        <end position="117"/>
    </location>
</feature>
<dbReference type="InterPro" id="IPR046848">
    <property type="entry name" value="E_motif"/>
</dbReference>
<dbReference type="GO" id="GO:0009451">
    <property type="term" value="P:RNA modification"/>
    <property type="evidence" value="ECO:0007669"/>
    <property type="project" value="InterPro"/>
</dbReference>
<dbReference type="PANTHER" id="PTHR47926:SF522">
    <property type="entry name" value="TETRATRICOPEPTIDE REPEAT-LIKE SUPERFAMILY PROTEIN"/>
    <property type="match status" value="1"/>
</dbReference>
<dbReference type="InterPro" id="IPR011990">
    <property type="entry name" value="TPR-like_helical_dom_sf"/>
</dbReference>
<dbReference type="Pfam" id="PF13041">
    <property type="entry name" value="PPR_2"/>
    <property type="match status" value="4"/>
</dbReference>
<feature type="repeat" description="PPR" evidence="3">
    <location>
        <begin position="118"/>
        <end position="148"/>
    </location>
</feature>
<dbReference type="FunFam" id="1.25.40.10:FF:001957">
    <property type="entry name" value="Uncharacterized protein"/>
    <property type="match status" value="1"/>
</dbReference>
<dbReference type="Pfam" id="PF01535">
    <property type="entry name" value="PPR"/>
    <property type="match status" value="4"/>
</dbReference>
<comment type="similarity">
    <text evidence="1">Belongs to the PPR family. PCMP-H subfamily.</text>
</comment>
<dbReference type="NCBIfam" id="TIGR00756">
    <property type="entry name" value="PPR"/>
    <property type="match status" value="5"/>
</dbReference>
<dbReference type="GO" id="GO:0008270">
    <property type="term" value="F:zinc ion binding"/>
    <property type="evidence" value="ECO:0007669"/>
    <property type="project" value="InterPro"/>
</dbReference>
<evidence type="ECO:0000256" key="4">
    <source>
        <dbReference type="SAM" id="MobiDB-lite"/>
    </source>
</evidence>
<dbReference type="FunFam" id="1.25.40.10:FF:000031">
    <property type="entry name" value="Pentatricopeptide repeat-containing protein mitochondrial"/>
    <property type="match status" value="1"/>
</dbReference>
<reference evidence="6 7" key="1">
    <citation type="journal article" date="2018" name="PLoS Genet.">
        <title>Population sequencing reveals clonal diversity and ancestral inbreeding in the grapevine cultivar Chardonnay.</title>
        <authorList>
            <person name="Roach M.J."/>
            <person name="Johnson D.L."/>
            <person name="Bohlmann J."/>
            <person name="van Vuuren H.J."/>
            <person name="Jones S.J."/>
            <person name="Pretorius I.S."/>
            <person name="Schmidt S.A."/>
            <person name="Borneman A.R."/>
        </authorList>
    </citation>
    <scope>NUCLEOTIDE SEQUENCE [LARGE SCALE GENOMIC DNA]</scope>
    <source>
        <strain evidence="7">cv. Chardonnay</strain>
        <tissue evidence="6">Leaf</tissue>
    </source>
</reference>
<feature type="repeat" description="PPR" evidence="3">
    <location>
        <begin position="150"/>
        <end position="184"/>
    </location>
</feature>
<feature type="compositionally biased region" description="Basic and acidic residues" evidence="4">
    <location>
        <begin position="1"/>
        <end position="12"/>
    </location>
</feature>
<dbReference type="InterPro" id="IPR046960">
    <property type="entry name" value="PPR_At4g14850-like_plant"/>
</dbReference>
<dbReference type="Proteomes" id="UP000288805">
    <property type="component" value="Unassembled WGS sequence"/>
</dbReference>
<evidence type="ECO:0000256" key="1">
    <source>
        <dbReference type="ARBA" id="ARBA00006643"/>
    </source>
</evidence>
<evidence type="ECO:0000313" key="7">
    <source>
        <dbReference type="Proteomes" id="UP000288805"/>
    </source>
</evidence>
<organism evidence="6 7">
    <name type="scientific">Vitis vinifera</name>
    <name type="common">Grape</name>
    <dbReference type="NCBI Taxonomy" id="29760"/>
    <lineage>
        <taxon>Eukaryota</taxon>
        <taxon>Viridiplantae</taxon>
        <taxon>Streptophyta</taxon>
        <taxon>Embryophyta</taxon>
        <taxon>Tracheophyta</taxon>
        <taxon>Spermatophyta</taxon>
        <taxon>Magnoliopsida</taxon>
        <taxon>eudicotyledons</taxon>
        <taxon>Gunneridae</taxon>
        <taxon>Pentapetalae</taxon>
        <taxon>rosids</taxon>
        <taxon>Vitales</taxon>
        <taxon>Vitaceae</taxon>
        <taxon>Viteae</taxon>
        <taxon>Vitis</taxon>
    </lineage>
</organism>
<sequence length="867" mass="97096">MNMLPRGEDHDNSLSSLSRPTPPPTFFQNPKPFPPKHYPSSLSLKNPNFEPLKNRLIRQLDVGRLHHAFSTLDLMTQQNAPPDLTTYSILLKSCIRFRNFQLGKLVHRKLMQSGLELDSVVLNTLISLYSKCGDTETARLIFEGMGNKRDLVSWSAMVSCFANNSMEWQAIWTFLDMLELGFYPNEYCFAAVIRACSNANYAWVGEIIYGFVVKTGYLEADVCVGCELIDMFVKGSGDLGSAYKVFDKMPERNLVTWTLMITRFAQLGCARDAIDLFLDMELSGYVPDRFTYSSVLSACTELGLLALGKQLHSRVIHLGLALDVCVGCSLVDMYAKCAADGSVDDSRKVFEQMPEHNVMSWTAIITAYVQSGECDKEAIELFCKMISGHIRPNHFSFSSVLKACGNLSDPYTGEQVYSYAVKLGIASVNCVGNSLISMYARSGRMEDARKAFDILFEKNLVSYNAIVDGYAKNLKSEEAFLLFNEIADTGIGISAFTFASLLSGAASIGAMGKGEQIHGRLLKGGYKSNQCICNALISMYSRCGNIEAAFQVFNEMEDRNVISWTSMITGFAKHGFATRALEMFHKMLETGTKPNEITYVAVLSACSHVGMISEGQKHFNSMYKEHGIVPRMEHYACMVDLLGRSGLLVEAMEFINSMPLMADALVWRTLLGACRVHGNTELGRHAAEMILEQEPDDPAAYILLSNLHASAGQWKDVVKIRKSMKERNLIKEAGCSWIEVENRVHRFHVGETSHPQAWQIYQELDQLASKIKEMGYIPDTDFVLHDIEEEQKEQFLFQHSEKIAVAFGLISTSQSKPIRIFKNLRVCGDCHTAIKYISMATGREIVVRDSNRFHHIKNGVCSCNDYW</sequence>
<name>A0A438HSP8_VITVI</name>
<evidence type="ECO:0000256" key="2">
    <source>
        <dbReference type="ARBA" id="ARBA00022737"/>
    </source>
</evidence>
<dbReference type="EMBL" id="QGNW01000183">
    <property type="protein sequence ID" value="RVW87459.1"/>
    <property type="molecule type" value="Genomic_DNA"/>
</dbReference>
<dbReference type="Pfam" id="PF14432">
    <property type="entry name" value="DYW_deaminase"/>
    <property type="match status" value="1"/>
</dbReference>
<feature type="repeat" description="PPR" evidence="3">
    <location>
        <begin position="529"/>
        <end position="559"/>
    </location>
</feature>
<feature type="domain" description="DYW" evidence="5">
    <location>
        <begin position="775"/>
        <end position="867"/>
    </location>
</feature>
<dbReference type="Pfam" id="PF20431">
    <property type="entry name" value="E_motif"/>
    <property type="match status" value="1"/>
</dbReference>
<proteinExistence type="inferred from homology"/>
<feature type="repeat" description="PPR" evidence="3">
    <location>
        <begin position="560"/>
        <end position="594"/>
    </location>
</feature>
<dbReference type="FunFam" id="1.25.40.10:FF:001086">
    <property type="entry name" value="Pentatricopeptide repeat-containing protein At4g33170"/>
    <property type="match status" value="1"/>
</dbReference>
<dbReference type="PROSITE" id="PS51375">
    <property type="entry name" value="PPR"/>
    <property type="match status" value="9"/>
</dbReference>
<evidence type="ECO:0000259" key="5">
    <source>
        <dbReference type="Pfam" id="PF14432"/>
    </source>
</evidence>
<dbReference type="AlphaFoldDB" id="A0A438HSP8"/>
<evidence type="ECO:0000256" key="3">
    <source>
        <dbReference type="PROSITE-ProRule" id="PRU00708"/>
    </source>
</evidence>
<dbReference type="InterPro" id="IPR002885">
    <property type="entry name" value="PPR_rpt"/>
</dbReference>
<dbReference type="Gene3D" id="1.25.40.10">
    <property type="entry name" value="Tetratricopeptide repeat domain"/>
    <property type="match status" value="6"/>
</dbReference>